<dbReference type="SUPFAM" id="SSF55469">
    <property type="entry name" value="FMN-dependent nitroreductase-like"/>
    <property type="match status" value="1"/>
</dbReference>
<organism evidence="12 13">
    <name type="scientific">Nakamurella flavida</name>
    <dbReference type="NCBI Taxonomy" id="363630"/>
    <lineage>
        <taxon>Bacteria</taxon>
        <taxon>Bacillati</taxon>
        <taxon>Actinomycetota</taxon>
        <taxon>Actinomycetes</taxon>
        <taxon>Nakamurellales</taxon>
        <taxon>Nakamurellaceae</taxon>
        <taxon>Nakamurella</taxon>
    </lineage>
</organism>
<dbReference type="RefSeq" id="WP_205258543.1">
    <property type="nucleotide sequence ID" value="NZ_BAAAPV010000007.1"/>
</dbReference>
<keyword evidence="6" id="KW-0560">Oxidoreductase</keyword>
<evidence type="ECO:0000256" key="1">
    <source>
        <dbReference type="ARBA" id="ARBA00022598"/>
    </source>
</evidence>
<dbReference type="Pfam" id="PF01996">
    <property type="entry name" value="F420_ligase"/>
    <property type="match status" value="1"/>
</dbReference>
<dbReference type="Gene3D" id="3.90.1660.10">
    <property type="entry name" value="CofE-like domain"/>
    <property type="match status" value="1"/>
</dbReference>
<keyword evidence="4" id="KW-0460">Magnesium</keyword>
<dbReference type="AlphaFoldDB" id="A0A938YSQ7"/>
<feature type="domain" description="Nitroreductase" evidence="10">
    <location>
        <begin position="284"/>
        <end position="450"/>
    </location>
</feature>
<dbReference type="EMBL" id="JAERWL010000018">
    <property type="protein sequence ID" value="MBM9478523.1"/>
    <property type="molecule type" value="Genomic_DNA"/>
</dbReference>
<protein>
    <submittedName>
        <fullName evidence="12">Coenzyme F420-0:L-glutamate ligase</fullName>
        <ecNumber evidence="12">6.3.2.31</ecNumber>
    </submittedName>
</protein>
<keyword evidence="2" id="KW-0479">Metal-binding</keyword>
<evidence type="ECO:0000256" key="8">
    <source>
        <dbReference type="ARBA" id="ARBA00023211"/>
    </source>
</evidence>
<name>A0A938YSQ7_9ACTN</name>
<reference evidence="12" key="1">
    <citation type="submission" date="2021-01" db="EMBL/GenBank/DDBJ databases">
        <title>KCTC 19127 draft genome.</title>
        <authorList>
            <person name="An D."/>
        </authorList>
    </citation>
    <scope>NUCLEOTIDE SEQUENCE</scope>
    <source>
        <strain evidence="12">KCTC 19127</strain>
    </source>
</reference>
<keyword evidence="9" id="KW-0511">Multifunctional enzyme</keyword>
<evidence type="ECO:0000256" key="5">
    <source>
        <dbReference type="ARBA" id="ARBA00022958"/>
    </source>
</evidence>
<dbReference type="InterPro" id="IPR008225">
    <property type="entry name" value="F420-0_g-glutamyl_ligase"/>
</dbReference>
<dbReference type="Pfam" id="PF00881">
    <property type="entry name" value="Nitroreductase"/>
    <property type="match status" value="1"/>
</dbReference>
<accession>A0A938YSQ7</accession>
<gene>
    <name evidence="12" type="ORF">JL107_18890</name>
</gene>
<dbReference type="InterPro" id="IPR002847">
    <property type="entry name" value="F420-0_gamma-glut_ligase-dom"/>
</dbReference>
<evidence type="ECO:0000259" key="11">
    <source>
        <dbReference type="Pfam" id="PF01996"/>
    </source>
</evidence>
<dbReference type="Gene3D" id="3.40.109.10">
    <property type="entry name" value="NADH Oxidase"/>
    <property type="match status" value="1"/>
</dbReference>
<keyword evidence="3" id="KW-0547">Nucleotide-binding</keyword>
<proteinExistence type="predicted"/>
<dbReference type="Gene3D" id="3.30.1330.100">
    <property type="entry name" value="CofE-like"/>
    <property type="match status" value="1"/>
</dbReference>
<dbReference type="EC" id="6.3.2.31" evidence="12"/>
<dbReference type="GO" id="GO:0016491">
    <property type="term" value="F:oxidoreductase activity"/>
    <property type="evidence" value="ECO:0007669"/>
    <property type="project" value="UniProtKB-KW"/>
</dbReference>
<dbReference type="NCBIfam" id="NF009810">
    <property type="entry name" value="PRK13294.1"/>
    <property type="match status" value="1"/>
</dbReference>
<evidence type="ECO:0000256" key="6">
    <source>
        <dbReference type="ARBA" id="ARBA00023002"/>
    </source>
</evidence>
<sequence>MSDADRSPAVDDAGRTAVALAPPAADGLQILPVRGLPDFRPGDDLAAALAHAAPWVQDGDILVVTSKVVSKVEGALVPSPTTQPEREEFRRRLIDEHTVRLVAQVGRTKIVENSLGIVAAAAGIDASNVRLDEIALLPTDPDASARGLRAAFAERGLTVGVVITDTQGRAWRTGVTDVAIGAAGCTVLQDHRGGVDAFGNELVVTEVAVGDELAAAADLVKGKLSGVPVAVVRGLTVVPRDGDASAARATGGAQVLIRPAAEDLFRLGTDLAVQQGRREAVLVRRTVREFTDAPVDPAVLETCVHTALTAPAPHHTDPVRFVHVRDRRADLLGAMAGAWRADLRADGWDDERVERRVHRGRVLEQAPEIVVPFLTGDGRHDYPDDRRRAAEDAMFLVAGGAAVQGLLVALAAHGLGSAWISSTLFCPDVVRSALDVPADWSPLGAVAVGHSAAPLSPREPREHGLVRR</sequence>
<keyword evidence="5" id="KW-0630">Potassium</keyword>
<dbReference type="InterPro" id="IPR019943">
    <property type="entry name" value="F420_FbiB_C"/>
</dbReference>
<evidence type="ECO:0000256" key="3">
    <source>
        <dbReference type="ARBA" id="ARBA00022741"/>
    </source>
</evidence>
<evidence type="ECO:0000256" key="2">
    <source>
        <dbReference type="ARBA" id="ARBA00022723"/>
    </source>
</evidence>
<dbReference type="GO" id="GO:0052618">
    <property type="term" value="F:coenzyme F420-0:L-glutamate ligase activity"/>
    <property type="evidence" value="ECO:0007669"/>
    <property type="project" value="UniProtKB-EC"/>
</dbReference>
<keyword evidence="7" id="KW-0342">GTP-binding</keyword>
<dbReference type="PANTHER" id="PTHR47917:SF1">
    <property type="entry name" value="COENZYME F420:L-GLUTAMATE LIGASE"/>
    <property type="match status" value="1"/>
</dbReference>
<evidence type="ECO:0000256" key="4">
    <source>
        <dbReference type="ARBA" id="ARBA00022842"/>
    </source>
</evidence>
<keyword evidence="13" id="KW-1185">Reference proteome</keyword>
<evidence type="ECO:0000256" key="7">
    <source>
        <dbReference type="ARBA" id="ARBA00023134"/>
    </source>
</evidence>
<evidence type="ECO:0000313" key="13">
    <source>
        <dbReference type="Proteomes" id="UP000663801"/>
    </source>
</evidence>
<keyword evidence="1 12" id="KW-0436">Ligase</keyword>
<dbReference type="InterPro" id="IPR000415">
    <property type="entry name" value="Nitroreductase-like"/>
</dbReference>
<evidence type="ECO:0000256" key="9">
    <source>
        <dbReference type="ARBA" id="ARBA00023268"/>
    </source>
</evidence>
<dbReference type="GO" id="GO:0005525">
    <property type="term" value="F:GTP binding"/>
    <property type="evidence" value="ECO:0007669"/>
    <property type="project" value="UniProtKB-KW"/>
</dbReference>
<dbReference type="PANTHER" id="PTHR47917">
    <property type="match status" value="1"/>
</dbReference>
<dbReference type="GO" id="GO:0046872">
    <property type="term" value="F:metal ion binding"/>
    <property type="evidence" value="ECO:0007669"/>
    <property type="project" value="UniProtKB-KW"/>
</dbReference>
<dbReference type="NCBIfam" id="TIGR03553">
    <property type="entry name" value="F420_FbiB_CTERM"/>
    <property type="match status" value="1"/>
</dbReference>
<comment type="caution">
    <text evidence="12">The sequence shown here is derived from an EMBL/GenBank/DDBJ whole genome shotgun (WGS) entry which is preliminary data.</text>
</comment>
<evidence type="ECO:0000313" key="12">
    <source>
        <dbReference type="EMBL" id="MBM9478523.1"/>
    </source>
</evidence>
<feature type="domain" description="Coenzyme F420:L-glutamate ligase-like" evidence="11">
    <location>
        <begin position="36"/>
        <end position="234"/>
    </location>
</feature>
<dbReference type="SUPFAM" id="SSF144010">
    <property type="entry name" value="CofE-like"/>
    <property type="match status" value="1"/>
</dbReference>
<dbReference type="NCBIfam" id="TIGR01916">
    <property type="entry name" value="F420_cofE"/>
    <property type="match status" value="1"/>
</dbReference>
<evidence type="ECO:0000259" key="10">
    <source>
        <dbReference type="Pfam" id="PF00881"/>
    </source>
</evidence>
<dbReference type="Proteomes" id="UP000663801">
    <property type="component" value="Unassembled WGS sequence"/>
</dbReference>
<keyword evidence="8" id="KW-0464">Manganese</keyword>
<dbReference type="InterPro" id="IPR029479">
    <property type="entry name" value="Nitroreductase"/>
</dbReference>